<organism evidence="1 2">
    <name type="scientific">Bartonella apis</name>
    <dbReference type="NCBI Taxonomy" id="1686310"/>
    <lineage>
        <taxon>Bacteria</taxon>
        <taxon>Pseudomonadati</taxon>
        <taxon>Pseudomonadota</taxon>
        <taxon>Alphaproteobacteria</taxon>
        <taxon>Hyphomicrobiales</taxon>
        <taxon>Bartonellaceae</taxon>
        <taxon>Bartonella</taxon>
    </lineage>
</organism>
<dbReference type="RefSeq" id="WP_075868823.1">
    <property type="nucleotide sequence ID" value="NZ_CALYQA010000004.1"/>
</dbReference>
<dbReference type="EMBL" id="LXYT01000001">
    <property type="protein sequence ID" value="OLY43697.1"/>
    <property type="molecule type" value="Genomic_DNA"/>
</dbReference>
<proteinExistence type="predicted"/>
<sequence>MKAASGAVLYCSYFGIAFIGKTAIELVSGLVSSVNMVGHLQARAVANTNLTGQEHASLMRRTIKKRGIQAETNLQGFFFP</sequence>
<gene>
    <name evidence="1" type="ORF">PEB0149_011310</name>
</gene>
<comment type="caution">
    <text evidence="1">The sequence shown here is derived from an EMBL/GenBank/DDBJ whole genome shotgun (WGS) entry which is preliminary data.</text>
</comment>
<evidence type="ECO:0000313" key="2">
    <source>
        <dbReference type="Proteomes" id="UP000187344"/>
    </source>
</evidence>
<dbReference type="AlphaFoldDB" id="A0A1R0F9P1"/>
<evidence type="ECO:0000313" key="1">
    <source>
        <dbReference type="EMBL" id="OLY43697.1"/>
    </source>
</evidence>
<protein>
    <submittedName>
        <fullName evidence="1">Uncharacterized protein</fullName>
    </submittedName>
</protein>
<keyword evidence="2" id="KW-1185">Reference proteome</keyword>
<accession>A0A1R0F9P1</accession>
<name>A0A1R0F9P1_9HYPH</name>
<dbReference type="Proteomes" id="UP000187344">
    <property type="component" value="Unassembled WGS sequence"/>
</dbReference>
<reference evidence="1 2" key="1">
    <citation type="submission" date="2016-12" db="EMBL/GenBank/DDBJ databases">
        <title>Comparative genomics of Bartonella apis.</title>
        <authorList>
            <person name="Engel P."/>
        </authorList>
    </citation>
    <scope>NUCLEOTIDE SEQUENCE [LARGE SCALE GENOMIC DNA]</scope>
    <source>
        <strain evidence="1 2">PEB0149</strain>
    </source>
</reference>